<dbReference type="GO" id="GO:0007004">
    <property type="term" value="P:telomere maintenance via telomerase"/>
    <property type="evidence" value="ECO:0007669"/>
    <property type="project" value="TreeGrafter"/>
</dbReference>
<proteinExistence type="predicted"/>
<dbReference type="GO" id="GO:0006302">
    <property type="term" value="P:double-strand break repair"/>
    <property type="evidence" value="ECO:0007669"/>
    <property type="project" value="TreeGrafter"/>
</dbReference>
<name>A0AA35ZCV2_LACSI</name>
<sequence length="139" mass="15093">MEAKAAGYTMTEPRDDLAGTDVIILARERGLNLELSDIPVQSLVPDPLKVVMQAGDAELEMRGRCSVGQKVLASLIIRLELAETFCLNCRILAFDEPTSSIISYHLVLYCMLNYHLLCAGSDSSSNLLPCPTASQSSCI</sequence>
<accession>A0AA35ZCV2</accession>
<protein>
    <recommendedName>
        <fullName evidence="2">Homoserine dehydrogenase catalytic domain-containing protein</fullName>
    </recommendedName>
</protein>
<dbReference type="InterPro" id="IPR001342">
    <property type="entry name" value="HDH_cat"/>
</dbReference>
<dbReference type="Proteomes" id="UP001177003">
    <property type="component" value="Chromosome 6"/>
</dbReference>
<organism evidence="3 4">
    <name type="scientific">Lactuca saligna</name>
    <name type="common">Willowleaf lettuce</name>
    <dbReference type="NCBI Taxonomy" id="75948"/>
    <lineage>
        <taxon>Eukaryota</taxon>
        <taxon>Viridiplantae</taxon>
        <taxon>Streptophyta</taxon>
        <taxon>Embryophyta</taxon>
        <taxon>Tracheophyta</taxon>
        <taxon>Spermatophyta</taxon>
        <taxon>Magnoliopsida</taxon>
        <taxon>eudicotyledons</taxon>
        <taxon>Gunneridae</taxon>
        <taxon>Pentapetalae</taxon>
        <taxon>asterids</taxon>
        <taxon>campanulids</taxon>
        <taxon>Asterales</taxon>
        <taxon>Asteraceae</taxon>
        <taxon>Cichorioideae</taxon>
        <taxon>Cichorieae</taxon>
        <taxon>Lactucinae</taxon>
        <taxon>Lactuca</taxon>
    </lineage>
</organism>
<dbReference type="EMBL" id="OX465082">
    <property type="protein sequence ID" value="CAI9289848.1"/>
    <property type="molecule type" value="Genomic_DNA"/>
</dbReference>
<dbReference type="GO" id="GO:0070192">
    <property type="term" value="P:chromosome organization involved in meiotic cell cycle"/>
    <property type="evidence" value="ECO:0007669"/>
    <property type="project" value="TreeGrafter"/>
</dbReference>
<dbReference type="GO" id="GO:0030870">
    <property type="term" value="C:Mre11 complex"/>
    <property type="evidence" value="ECO:0007669"/>
    <property type="project" value="TreeGrafter"/>
</dbReference>
<evidence type="ECO:0000259" key="2">
    <source>
        <dbReference type="Pfam" id="PF00742"/>
    </source>
</evidence>
<gene>
    <name evidence="3" type="ORF">LSALG_LOCUS29070</name>
</gene>
<dbReference type="GO" id="GO:0000722">
    <property type="term" value="P:telomere maintenance via recombination"/>
    <property type="evidence" value="ECO:0007669"/>
    <property type="project" value="TreeGrafter"/>
</dbReference>
<dbReference type="Pfam" id="PF00742">
    <property type="entry name" value="Homoserine_dh"/>
    <property type="match status" value="1"/>
</dbReference>
<evidence type="ECO:0000313" key="3">
    <source>
        <dbReference type="EMBL" id="CAI9289848.1"/>
    </source>
</evidence>
<keyword evidence="1" id="KW-0560">Oxidoreductase</keyword>
<dbReference type="SUPFAM" id="SSF55347">
    <property type="entry name" value="Glyceraldehyde-3-phosphate dehydrogenase-like, C-terminal domain"/>
    <property type="match status" value="1"/>
</dbReference>
<dbReference type="GO" id="GO:0000794">
    <property type="term" value="C:condensed nuclear chromosome"/>
    <property type="evidence" value="ECO:0007669"/>
    <property type="project" value="TreeGrafter"/>
</dbReference>
<evidence type="ECO:0000256" key="1">
    <source>
        <dbReference type="ARBA" id="ARBA00023002"/>
    </source>
</evidence>
<dbReference type="Gene3D" id="3.30.360.10">
    <property type="entry name" value="Dihydrodipicolinate Reductase, domain 2"/>
    <property type="match status" value="1"/>
</dbReference>
<dbReference type="GO" id="GO:0016491">
    <property type="term" value="F:oxidoreductase activity"/>
    <property type="evidence" value="ECO:0007669"/>
    <property type="project" value="UniProtKB-KW"/>
</dbReference>
<keyword evidence="4" id="KW-1185">Reference proteome</keyword>
<dbReference type="PANTHER" id="PTHR18867">
    <property type="entry name" value="RAD50"/>
    <property type="match status" value="1"/>
</dbReference>
<evidence type="ECO:0000313" key="4">
    <source>
        <dbReference type="Proteomes" id="UP001177003"/>
    </source>
</evidence>
<dbReference type="GO" id="GO:0003691">
    <property type="term" value="F:double-stranded telomeric DNA binding"/>
    <property type="evidence" value="ECO:0007669"/>
    <property type="project" value="TreeGrafter"/>
</dbReference>
<dbReference type="PANTHER" id="PTHR18867:SF12">
    <property type="entry name" value="DNA REPAIR PROTEIN RAD50"/>
    <property type="match status" value="1"/>
</dbReference>
<feature type="domain" description="Homoserine dehydrogenase catalytic" evidence="2">
    <location>
        <begin position="2"/>
        <end position="62"/>
    </location>
</feature>
<reference evidence="3" key="1">
    <citation type="submission" date="2023-04" db="EMBL/GenBank/DDBJ databases">
        <authorList>
            <person name="Vijverberg K."/>
            <person name="Xiong W."/>
            <person name="Schranz E."/>
        </authorList>
    </citation>
    <scope>NUCLEOTIDE SEQUENCE</scope>
</reference>
<dbReference type="GO" id="GO:0006520">
    <property type="term" value="P:amino acid metabolic process"/>
    <property type="evidence" value="ECO:0007669"/>
    <property type="project" value="InterPro"/>
</dbReference>
<dbReference type="AlphaFoldDB" id="A0AA35ZCV2"/>
<dbReference type="GO" id="GO:0043047">
    <property type="term" value="F:single-stranded telomeric DNA binding"/>
    <property type="evidence" value="ECO:0007669"/>
    <property type="project" value="TreeGrafter"/>
</dbReference>
<dbReference type="GO" id="GO:0051880">
    <property type="term" value="F:G-quadruplex DNA binding"/>
    <property type="evidence" value="ECO:0007669"/>
    <property type="project" value="TreeGrafter"/>
</dbReference>